<dbReference type="Pfam" id="PF03407">
    <property type="entry name" value="Nucleotid_trans"/>
    <property type="match status" value="1"/>
</dbReference>
<dbReference type="Gene3D" id="3.90.550.10">
    <property type="entry name" value="Spore Coat Polysaccharide Biosynthesis Protein SpsA, Chain A"/>
    <property type="match status" value="1"/>
</dbReference>
<proteinExistence type="inferred from homology"/>
<evidence type="ECO:0000259" key="2">
    <source>
        <dbReference type="Pfam" id="PF03407"/>
    </source>
</evidence>
<dbReference type="PANTHER" id="PTHR47032">
    <property type="entry name" value="UDP-D-XYLOSE:L-FUCOSE ALPHA-1,3-D-XYLOSYLTRANSFERASE-RELATED"/>
    <property type="match status" value="1"/>
</dbReference>
<gene>
    <name evidence="3" type="ORF">CCMP2556_LOCUS50650</name>
</gene>
<evidence type="ECO:0000313" key="3">
    <source>
        <dbReference type="EMBL" id="CAK9108753.1"/>
    </source>
</evidence>
<comment type="similarity">
    <text evidence="1">Belongs to the glycosyltransferase 77 family.</text>
</comment>
<dbReference type="InterPro" id="IPR052636">
    <property type="entry name" value="UDP-D-xylose:L-fucose_XylT"/>
</dbReference>
<dbReference type="InterPro" id="IPR005069">
    <property type="entry name" value="Nucl-diP-sugar_transferase"/>
</dbReference>
<dbReference type="EMBL" id="CAXAMN010027139">
    <property type="protein sequence ID" value="CAK9108753.1"/>
    <property type="molecule type" value="Genomic_DNA"/>
</dbReference>
<dbReference type="SUPFAM" id="SSF53448">
    <property type="entry name" value="Nucleotide-diphospho-sugar transferases"/>
    <property type="match status" value="1"/>
</dbReference>
<dbReference type="PANTHER" id="PTHR47032:SF1">
    <property type="entry name" value="UDP-D-XYLOSE:L-FUCOSE ALPHA-1,3-D-XYLOSYLTRANSFERASE-RELATED"/>
    <property type="match status" value="1"/>
</dbReference>
<protein>
    <recommendedName>
        <fullName evidence="2">Nucleotide-diphospho-sugar transferase domain-containing protein</fullName>
    </recommendedName>
</protein>
<evidence type="ECO:0000256" key="1">
    <source>
        <dbReference type="ARBA" id="ARBA00007033"/>
    </source>
</evidence>
<sequence length="1073" mass="121650">MEQPELGVVEDDVESFLGELSPAVLAALKRPSFIDGLDLEPRRQYTLQVNGQRLKDLAGADRRLVVSWTTGGPKRWSIALNLGLSIRKNAPELEAIFVFIALDPDALERAEAAGFNAVLQDRSGFGGDLEDEIWKMRWLIQTTCVALGLEVLVVDSDIVILSNPFQHFYQDSDIEAMTDHFFPAKHLWATWLRPAEHINTGFLFIRPSTRVLEFLVEFIDAHYYSYEGPTLRDGMDQRVFNKFVMSKMEKRAHLPCVISRYENMTFAGLDWQGQTTRFLPREGWTAHGTTRGCGVSLRLLDPVCISHGMNYFWRKAYKLGHCGGKAGNLPAVVHVNGVDPKMYFLRDRNLWYVDDWDQRFDKSSAFLMYDHPRGLTLADDFEVLVAAIELGAYFRRRVVLPDTMNCANSPTFNIYNLSTTMADEPGCTYDYFAHANGLYEVYSRVKPYSIEAGLKREPRFQQLSVRNISSLELRRAIKEELQDTKRVAFGPAQVLRITDDVRDLRDGLRSGQFGLRMNRERVFSCAYQEPLIGAMACLDEPYVEEFGVDAMCDAQKFKHGCGPVGICCCWPFWGWGEKLQYFTGVPWDLPCNCGLSVCEAYEREQSHVESCCRHTGSTALFPVTDPGVFYCKGNGSWSGPTGAEDSNTYTSQALIEFAAQKRSASQSFRTCSLDRLLRRGDAFQETTLRSCNLQFSSYLLRRFMWPQLRIWWDWVFHERRSLQNASKLIASMEGPLTTDNTGFSAAKLAHDLEQLEFVAATDEGAATVMEALPAFRRLSEGFQRFQEAALSREQVQLQFQEVRPYFNRALHVPDLAQQRPGGLFTQDLDWAGAEAALRQKGVAILDGVLTEKALRLVHRWLSVSTVWFQSLQEGKMMKAQLRDGLHGEPGLRLVQELQELLPRLLGQQALLDLIAYRHGPRSQGLAPHCLDGFLAVMMWLGDTAGSSVTISDLRKTTDNHCSSLYARVGPAPSSTLDDFLSSHDIPLVPHMGEEIPCEENRAVILRTTHAVTTSHVRRQRAFDRHPVDLILLFGENHAEKKDRQGTRDRFLPTFEGKTDSWGGHYYAQDHDHR</sequence>
<reference evidence="3 4" key="1">
    <citation type="submission" date="2024-02" db="EMBL/GenBank/DDBJ databases">
        <authorList>
            <person name="Chen Y."/>
            <person name="Shah S."/>
            <person name="Dougan E. K."/>
            <person name="Thang M."/>
            <person name="Chan C."/>
        </authorList>
    </citation>
    <scope>NUCLEOTIDE SEQUENCE [LARGE SCALE GENOMIC DNA]</scope>
</reference>
<organism evidence="3 4">
    <name type="scientific">Durusdinium trenchii</name>
    <dbReference type="NCBI Taxonomy" id="1381693"/>
    <lineage>
        <taxon>Eukaryota</taxon>
        <taxon>Sar</taxon>
        <taxon>Alveolata</taxon>
        <taxon>Dinophyceae</taxon>
        <taxon>Suessiales</taxon>
        <taxon>Symbiodiniaceae</taxon>
        <taxon>Durusdinium</taxon>
    </lineage>
</organism>
<name>A0ABP0S8T0_9DINO</name>
<dbReference type="InterPro" id="IPR029044">
    <property type="entry name" value="Nucleotide-diphossugar_trans"/>
</dbReference>
<feature type="domain" description="Nucleotide-diphospho-sugar transferase" evidence="2">
    <location>
        <begin position="97"/>
        <end position="338"/>
    </location>
</feature>
<accession>A0ABP0S8T0</accession>
<evidence type="ECO:0000313" key="4">
    <source>
        <dbReference type="Proteomes" id="UP001642484"/>
    </source>
</evidence>
<comment type="caution">
    <text evidence="3">The sequence shown here is derived from an EMBL/GenBank/DDBJ whole genome shotgun (WGS) entry which is preliminary data.</text>
</comment>
<dbReference type="Proteomes" id="UP001642484">
    <property type="component" value="Unassembled WGS sequence"/>
</dbReference>
<keyword evidence="4" id="KW-1185">Reference proteome</keyword>